<keyword evidence="2" id="KW-0732">Signal</keyword>
<dbReference type="EMBL" id="LDRB01000028">
    <property type="protein sequence ID" value="KTR40645.1"/>
    <property type="molecule type" value="Genomic_DNA"/>
</dbReference>
<evidence type="ECO:0000256" key="1">
    <source>
        <dbReference type="SAM" id="MobiDB-lite"/>
    </source>
</evidence>
<feature type="compositionally biased region" description="Low complexity" evidence="1">
    <location>
        <begin position="137"/>
        <end position="149"/>
    </location>
</feature>
<dbReference type="PROSITE" id="PS51257">
    <property type="entry name" value="PROKAR_LIPOPROTEIN"/>
    <property type="match status" value="1"/>
</dbReference>
<feature type="region of interest" description="Disordered" evidence="1">
    <location>
        <begin position="127"/>
        <end position="165"/>
    </location>
</feature>
<dbReference type="AlphaFoldDB" id="A0A147DMY5"/>
<dbReference type="Proteomes" id="UP000078335">
    <property type="component" value="Unassembled WGS sequence"/>
</dbReference>
<evidence type="ECO:0000313" key="6">
    <source>
        <dbReference type="Proteomes" id="UP000078335"/>
    </source>
</evidence>
<feature type="signal peptide" evidence="2">
    <location>
        <begin position="1"/>
        <end position="29"/>
    </location>
</feature>
<evidence type="ECO:0000313" key="4">
    <source>
        <dbReference type="EMBL" id="KTR50155.1"/>
    </source>
</evidence>
<dbReference type="OrthoDB" id="5022627at2"/>
<organism evidence="4 5">
    <name type="scientific">Curtobacterium oceanosedimentum</name>
    <dbReference type="NCBI Taxonomy" id="465820"/>
    <lineage>
        <taxon>Bacteria</taxon>
        <taxon>Bacillati</taxon>
        <taxon>Actinomycetota</taxon>
        <taxon>Actinomycetes</taxon>
        <taxon>Micrococcales</taxon>
        <taxon>Microbacteriaceae</taxon>
        <taxon>Curtobacterium</taxon>
    </lineage>
</organism>
<evidence type="ECO:0000313" key="5">
    <source>
        <dbReference type="Proteomes" id="UP000072763"/>
    </source>
</evidence>
<dbReference type="EMBL" id="LDRC01000080">
    <property type="protein sequence ID" value="KTR50155.1"/>
    <property type="molecule type" value="Genomic_DNA"/>
</dbReference>
<feature type="compositionally biased region" description="Basic and acidic residues" evidence="1">
    <location>
        <begin position="150"/>
        <end position="165"/>
    </location>
</feature>
<evidence type="ECO:0008006" key="7">
    <source>
        <dbReference type="Google" id="ProtNLM"/>
    </source>
</evidence>
<dbReference type="PATRIC" id="fig|465820.3.peg.1317"/>
<sequence>MTTRAKTATALLGAATLALLLTACDPGGAQNIDPVGKVPGDEQKSQSAECAVASSNAVDAIGTAVGPHDTTDFANVAEGDGGWYLAASIVPSDSKDANDDELTIWATETDPTAQDWDGTIYAVNQTAKDATSDESKSASPAPSAFSADSDAAKRAESCAVEAADR</sequence>
<gene>
    <name evidence="3" type="ORF">NS263_07050</name>
    <name evidence="4" type="ORF">NS359_13700</name>
</gene>
<feature type="chain" id="PRO_5009814827" description="Lipoprotein" evidence="2">
    <location>
        <begin position="30"/>
        <end position="165"/>
    </location>
</feature>
<dbReference type="RefSeq" id="WP_058728574.1">
    <property type="nucleotide sequence ID" value="NZ_LDRB01000028.1"/>
</dbReference>
<dbReference type="Proteomes" id="UP000072763">
    <property type="component" value="Unassembled WGS sequence"/>
</dbReference>
<comment type="caution">
    <text evidence="4">The sequence shown here is derived from an EMBL/GenBank/DDBJ whole genome shotgun (WGS) entry which is preliminary data.</text>
</comment>
<protein>
    <recommendedName>
        <fullName evidence="7">Lipoprotein</fullName>
    </recommendedName>
</protein>
<evidence type="ECO:0000256" key="2">
    <source>
        <dbReference type="SAM" id="SignalP"/>
    </source>
</evidence>
<keyword evidence="6" id="KW-1185">Reference proteome</keyword>
<name>A0A147DMY5_9MICO</name>
<reference evidence="5 6" key="1">
    <citation type="journal article" date="2016" name="Front. Microbiol.">
        <title>Genomic Resource of Rice Seed Associated Bacteria.</title>
        <authorList>
            <person name="Midha S."/>
            <person name="Bansal K."/>
            <person name="Sharma S."/>
            <person name="Kumar N."/>
            <person name="Patil P.P."/>
            <person name="Chaudhry V."/>
            <person name="Patil P.B."/>
        </authorList>
    </citation>
    <scope>NUCLEOTIDE SEQUENCE [LARGE SCALE GENOMIC DNA]</scope>
    <source>
        <strain evidence="3 6">NS263</strain>
        <strain evidence="4 5">NS359</strain>
    </source>
</reference>
<proteinExistence type="predicted"/>
<dbReference type="STRING" id="465820.NS263_07050"/>
<accession>A0A147DMY5</accession>
<evidence type="ECO:0000313" key="3">
    <source>
        <dbReference type="EMBL" id="KTR40645.1"/>
    </source>
</evidence>